<dbReference type="PROSITE" id="PS00086">
    <property type="entry name" value="CYTOCHROME_P450"/>
    <property type="match status" value="1"/>
</dbReference>
<evidence type="ECO:0000256" key="1">
    <source>
        <dbReference type="ARBA" id="ARBA00010617"/>
    </source>
</evidence>
<comment type="caution">
    <text evidence="9">The sequence shown here is derived from an EMBL/GenBank/DDBJ whole genome shotgun (WGS) entry which is preliminary data.</text>
</comment>
<dbReference type="PANTHER" id="PTHR24291">
    <property type="entry name" value="CYTOCHROME P450 FAMILY 4"/>
    <property type="match status" value="1"/>
</dbReference>
<evidence type="ECO:0000256" key="6">
    <source>
        <dbReference type="ARBA" id="ARBA00023033"/>
    </source>
</evidence>
<proteinExistence type="inferred from homology"/>
<keyword evidence="10" id="KW-1185">Reference proteome</keyword>
<feature type="binding site" description="axial binding residue" evidence="7">
    <location>
        <position position="349"/>
    </location>
    <ligand>
        <name>heme</name>
        <dbReference type="ChEBI" id="CHEBI:30413"/>
    </ligand>
    <ligandPart>
        <name>Fe</name>
        <dbReference type="ChEBI" id="CHEBI:18248"/>
    </ligandPart>
</feature>
<dbReference type="InterPro" id="IPR002401">
    <property type="entry name" value="Cyt_P450_E_grp-I"/>
</dbReference>
<keyword evidence="4 8" id="KW-0560">Oxidoreductase</keyword>
<reference evidence="9 10" key="1">
    <citation type="journal article" date="2016" name="Front. Microbiol.">
        <title>Comparative Genomics Analysis of Streptomyces Species Reveals Their Adaptation to the Marine Environment and Their Diversity at the Genomic Level.</title>
        <authorList>
            <person name="Tian X."/>
            <person name="Zhang Z."/>
            <person name="Yang T."/>
            <person name="Chen M."/>
            <person name="Li J."/>
            <person name="Chen F."/>
            <person name="Yang J."/>
            <person name="Li W."/>
            <person name="Zhang B."/>
            <person name="Zhang Z."/>
            <person name="Wu J."/>
            <person name="Zhang C."/>
            <person name="Long L."/>
            <person name="Xiao J."/>
        </authorList>
    </citation>
    <scope>NUCLEOTIDE SEQUENCE [LARGE SCALE GENOMIC DNA]</scope>
    <source>
        <strain evidence="9 10">SCSIO 10429</strain>
    </source>
</reference>
<keyword evidence="2 7" id="KW-0349">Heme</keyword>
<organism evidence="9 10">
    <name type="scientific">Streptomyces nanshensis</name>
    <dbReference type="NCBI Taxonomy" id="518642"/>
    <lineage>
        <taxon>Bacteria</taxon>
        <taxon>Bacillati</taxon>
        <taxon>Actinomycetota</taxon>
        <taxon>Actinomycetes</taxon>
        <taxon>Kitasatosporales</taxon>
        <taxon>Streptomycetaceae</taxon>
        <taxon>Streptomyces</taxon>
    </lineage>
</organism>
<evidence type="ECO:0008006" key="11">
    <source>
        <dbReference type="Google" id="ProtNLM"/>
    </source>
</evidence>
<keyword evidence="3 7" id="KW-0479">Metal-binding</keyword>
<evidence type="ECO:0000256" key="8">
    <source>
        <dbReference type="RuleBase" id="RU000461"/>
    </source>
</evidence>
<evidence type="ECO:0000256" key="5">
    <source>
        <dbReference type="ARBA" id="ARBA00023004"/>
    </source>
</evidence>
<evidence type="ECO:0000256" key="4">
    <source>
        <dbReference type="ARBA" id="ARBA00023002"/>
    </source>
</evidence>
<evidence type="ECO:0000256" key="7">
    <source>
        <dbReference type="PIRSR" id="PIRSR602401-1"/>
    </source>
</evidence>
<gene>
    <name evidence="9" type="ORF">AN218_17480</name>
</gene>
<dbReference type="PANTHER" id="PTHR24291:SF50">
    <property type="entry name" value="BIFUNCTIONAL ALBAFLAVENONE MONOOXYGENASE_TERPENE SYNTHASE"/>
    <property type="match status" value="1"/>
</dbReference>
<evidence type="ECO:0000256" key="2">
    <source>
        <dbReference type="ARBA" id="ARBA00022617"/>
    </source>
</evidence>
<sequence>MVRIHLGTLPVVVPTSHELVHEVLLGKGYEKGRLYDRMELAVGGGLATNETTHIPRRRAIQPVFNDEYMEHYSRIMAARAQRLSDSLRPGERIDVDKAMSGFAIGSLAECMFSSELGHDAVESVQRIIPVILETMLVRAVSPPVTDRWERWPMTSNSRFIEAARELRSVIDDVIERTSRSEEQQLDLVSLLMAAQDPETGLGLSLRDVRDELATMQFAGTETTAATLTWTFHELARQPRIQEAVVAEIDRVVGEDPVGYAHVGKLEYTQKVLQEALRLHGVTMVMRRVKKDAPVTLGGYELPAGTEVVLSLYAVNRHPGLYEDPEVFDPERDQPDRKYRLSFGAGKRKCIGEGFSLMEATILLATLLRRWRLEPVPGHTVKEAVSAMAHADSMPMTVHPRQDV</sequence>
<dbReference type="PRINTS" id="PR00385">
    <property type="entry name" value="P450"/>
</dbReference>
<dbReference type="InterPro" id="IPR001128">
    <property type="entry name" value="Cyt_P450"/>
</dbReference>
<keyword evidence="5 7" id="KW-0408">Iron</keyword>
<dbReference type="InterPro" id="IPR036396">
    <property type="entry name" value="Cyt_P450_sf"/>
</dbReference>
<dbReference type="Pfam" id="PF00067">
    <property type="entry name" value="p450"/>
    <property type="match status" value="1"/>
</dbReference>
<keyword evidence="6 8" id="KW-0503">Monooxygenase</keyword>
<dbReference type="InterPro" id="IPR050196">
    <property type="entry name" value="Cytochrome_P450_Monoox"/>
</dbReference>
<dbReference type="GO" id="GO:0005506">
    <property type="term" value="F:iron ion binding"/>
    <property type="evidence" value="ECO:0007669"/>
    <property type="project" value="InterPro"/>
</dbReference>
<dbReference type="InterPro" id="IPR017972">
    <property type="entry name" value="Cyt_P450_CS"/>
</dbReference>
<evidence type="ECO:0000313" key="10">
    <source>
        <dbReference type="Proteomes" id="UP000176005"/>
    </source>
</evidence>
<dbReference type="GO" id="GO:0020037">
    <property type="term" value="F:heme binding"/>
    <property type="evidence" value="ECO:0007669"/>
    <property type="project" value="InterPro"/>
</dbReference>
<accession>A0A1E7L2N6</accession>
<dbReference type="AlphaFoldDB" id="A0A1E7L2N6"/>
<evidence type="ECO:0000313" key="9">
    <source>
        <dbReference type="EMBL" id="OEV10456.1"/>
    </source>
</evidence>
<dbReference type="SUPFAM" id="SSF48264">
    <property type="entry name" value="Cytochrome P450"/>
    <property type="match status" value="1"/>
</dbReference>
<evidence type="ECO:0000256" key="3">
    <source>
        <dbReference type="ARBA" id="ARBA00022723"/>
    </source>
</evidence>
<name>A0A1E7L2N6_9ACTN</name>
<dbReference type="EMBL" id="LJGW01000295">
    <property type="protein sequence ID" value="OEV10456.1"/>
    <property type="molecule type" value="Genomic_DNA"/>
</dbReference>
<dbReference type="GO" id="GO:0004497">
    <property type="term" value="F:monooxygenase activity"/>
    <property type="evidence" value="ECO:0007669"/>
    <property type="project" value="UniProtKB-KW"/>
</dbReference>
<comment type="cofactor">
    <cofactor evidence="7">
        <name>heme</name>
        <dbReference type="ChEBI" id="CHEBI:30413"/>
    </cofactor>
</comment>
<dbReference type="PRINTS" id="PR00463">
    <property type="entry name" value="EP450I"/>
</dbReference>
<comment type="similarity">
    <text evidence="1 8">Belongs to the cytochrome P450 family.</text>
</comment>
<protein>
    <recommendedName>
        <fullName evidence="11">Cytochrome</fullName>
    </recommendedName>
</protein>
<dbReference type="GO" id="GO:0016705">
    <property type="term" value="F:oxidoreductase activity, acting on paired donors, with incorporation or reduction of molecular oxygen"/>
    <property type="evidence" value="ECO:0007669"/>
    <property type="project" value="InterPro"/>
</dbReference>
<dbReference type="Proteomes" id="UP000176005">
    <property type="component" value="Unassembled WGS sequence"/>
</dbReference>
<dbReference type="Gene3D" id="1.10.630.10">
    <property type="entry name" value="Cytochrome P450"/>
    <property type="match status" value="1"/>
</dbReference>